<evidence type="ECO:0000313" key="8">
    <source>
        <dbReference type="Proteomes" id="UP000255467"/>
    </source>
</evidence>
<dbReference type="InterPro" id="IPR016032">
    <property type="entry name" value="Sig_transdc_resp-reg_C-effctor"/>
</dbReference>
<evidence type="ECO:0000256" key="2">
    <source>
        <dbReference type="ARBA" id="ARBA00023015"/>
    </source>
</evidence>
<dbReference type="InterPro" id="IPR001867">
    <property type="entry name" value="OmpR/PhoB-type_DNA-bd"/>
</dbReference>
<feature type="domain" description="OmpR/PhoB-type" evidence="6">
    <location>
        <begin position="5"/>
        <end position="110"/>
    </location>
</feature>
<dbReference type="SMART" id="SM00862">
    <property type="entry name" value="Trans_reg_C"/>
    <property type="match status" value="1"/>
</dbReference>
<organism evidence="7 8">
    <name type="scientific">Nocardia otitidiscaviarum</name>
    <dbReference type="NCBI Taxonomy" id="1823"/>
    <lineage>
        <taxon>Bacteria</taxon>
        <taxon>Bacillati</taxon>
        <taxon>Actinomycetota</taxon>
        <taxon>Actinomycetes</taxon>
        <taxon>Mycobacteriales</taxon>
        <taxon>Nocardiaceae</taxon>
        <taxon>Nocardia</taxon>
    </lineage>
</organism>
<accession>A0A378YVU1</accession>
<dbReference type="Proteomes" id="UP000255467">
    <property type="component" value="Unassembled WGS sequence"/>
</dbReference>
<dbReference type="GO" id="GO:0003677">
    <property type="term" value="F:DNA binding"/>
    <property type="evidence" value="ECO:0007669"/>
    <property type="project" value="UniProtKB-UniRule"/>
</dbReference>
<dbReference type="InterPro" id="IPR036388">
    <property type="entry name" value="WH-like_DNA-bd_sf"/>
</dbReference>
<evidence type="ECO:0000256" key="5">
    <source>
        <dbReference type="PROSITE-ProRule" id="PRU01091"/>
    </source>
</evidence>
<dbReference type="CDD" id="cd15831">
    <property type="entry name" value="BTAD"/>
    <property type="match status" value="1"/>
</dbReference>
<dbReference type="Gene3D" id="1.10.10.10">
    <property type="entry name" value="Winged helix-like DNA-binding domain superfamily/Winged helix DNA-binding domain"/>
    <property type="match status" value="1"/>
</dbReference>
<dbReference type="InterPro" id="IPR005158">
    <property type="entry name" value="BTAD"/>
</dbReference>
<gene>
    <name evidence="7" type="primary">moaR1</name>
    <name evidence="7" type="ORF">NCTC1934_04712</name>
</gene>
<dbReference type="InterPro" id="IPR011990">
    <property type="entry name" value="TPR-like_helical_dom_sf"/>
</dbReference>
<evidence type="ECO:0000313" key="7">
    <source>
        <dbReference type="EMBL" id="SUA81306.1"/>
    </source>
</evidence>
<name>A0A378YVU1_9NOCA</name>
<dbReference type="InterPro" id="IPR051677">
    <property type="entry name" value="AfsR-DnrI-RedD_regulator"/>
</dbReference>
<dbReference type="Pfam" id="PF03704">
    <property type="entry name" value="BTAD"/>
    <property type="match status" value="1"/>
</dbReference>
<dbReference type="GO" id="GO:0006355">
    <property type="term" value="P:regulation of DNA-templated transcription"/>
    <property type="evidence" value="ECO:0007669"/>
    <property type="project" value="InterPro"/>
</dbReference>
<dbReference type="SUPFAM" id="SSF48452">
    <property type="entry name" value="TPR-like"/>
    <property type="match status" value="1"/>
</dbReference>
<sequence length="274" mass="30053">MKLLEGGLTAEPTGLAVRLLGPVRLGAGRAEATLSPKVRQVLAVLALRPGTVVTHDTLIAELWAEDPPRSATTTMQTYIYQLRQAIDGLDGRESGGRVLRTESPGYSLCEDIVAIDLARFRALAAKARAHLYDDPEITVSLVRRALGLVHGDPMMDVALGQVLTASAVRLGEEIMAAQQLAIEAQMRLARYSEVIVELHELCGRYPLREWFHYQLMDALARTGRRVEALEVYAELQRQLRGELGIDPSQSFQRLHMQILSGADDDPGLPGSRPA</sequence>
<protein>
    <submittedName>
        <fullName evidence="7">Molybdopterin biosynthesis positive regulator</fullName>
    </submittedName>
</protein>
<dbReference type="Gene3D" id="1.25.40.10">
    <property type="entry name" value="Tetratricopeptide repeat domain"/>
    <property type="match status" value="1"/>
</dbReference>
<evidence type="ECO:0000256" key="4">
    <source>
        <dbReference type="ARBA" id="ARBA00023163"/>
    </source>
</evidence>
<dbReference type="AlphaFoldDB" id="A0A378YVU1"/>
<reference evidence="7 8" key="1">
    <citation type="submission" date="2018-06" db="EMBL/GenBank/DDBJ databases">
        <authorList>
            <consortium name="Pathogen Informatics"/>
            <person name="Doyle S."/>
        </authorList>
    </citation>
    <scope>NUCLEOTIDE SEQUENCE [LARGE SCALE GENOMIC DNA]</scope>
    <source>
        <strain evidence="7 8">NCTC1934</strain>
    </source>
</reference>
<feature type="DNA-binding region" description="OmpR/PhoB-type" evidence="5">
    <location>
        <begin position="5"/>
        <end position="110"/>
    </location>
</feature>
<keyword evidence="8" id="KW-1185">Reference proteome</keyword>
<dbReference type="Pfam" id="PF00486">
    <property type="entry name" value="Trans_reg_C"/>
    <property type="match status" value="1"/>
</dbReference>
<dbReference type="GO" id="GO:0000160">
    <property type="term" value="P:phosphorelay signal transduction system"/>
    <property type="evidence" value="ECO:0007669"/>
    <property type="project" value="InterPro"/>
</dbReference>
<keyword evidence="2" id="KW-0805">Transcription regulation</keyword>
<dbReference type="PANTHER" id="PTHR35807:SF1">
    <property type="entry name" value="TRANSCRIPTIONAL REGULATOR REDD"/>
    <property type="match status" value="1"/>
</dbReference>
<dbReference type="PANTHER" id="PTHR35807">
    <property type="entry name" value="TRANSCRIPTIONAL REGULATOR REDD-RELATED"/>
    <property type="match status" value="1"/>
</dbReference>
<evidence type="ECO:0000256" key="1">
    <source>
        <dbReference type="ARBA" id="ARBA00005820"/>
    </source>
</evidence>
<keyword evidence="4" id="KW-0804">Transcription</keyword>
<comment type="similarity">
    <text evidence="1">Belongs to the AfsR/DnrI/RedD regulatory family.</text>
</comment>
<keyword evidence="3 5" id="KW-0238">DNA-binding</keyword>
<evidence type="ECO:0000259" key="6">
    <source>
        <dbReference type="PROSITE" id="PS51755"/>
    </source>
</evidence>
<dbReference type="EMBL" id="UGRY01000002">
    <property type="protein sequence ID" value="SUA81306.1"/>
    <property type="molecule type" value="Genomic_DNA"/>
</dbReference>
<evidence type="ECO:0000256" key="3">
    <source>
        <dbReference type="ARBA" id="ARBA00023125"/>
    </source>
</evidence>
<dbReference type="SMART" id="SM01043">
    <property type="entry name" value="BTAD"/>
    <property type="match status" value="1"/>
</dbReference>
<proteinExistence type="inferred from homology"/>
<dbReference type="SUPFAM" id="SSF46894">
    <property type="entry name" value="C-terminal effector domain of the bipartite response regulators"/>
    <property type="match status" value="1"/>
</dbReference>
<dbReference type="PROSITE" id="PS51755">
    <property type="entry name" value="OMPR_PHOB"/>
    <property type="match status" value="1"/>
</dbReference>